<dbReference type="Gene3D" id="1.10.260.40">
    <property type="entry name" value="lambda repressor-like DNA-binding domains"/>
    <property type="match status" value="1"/>
</dbReference>
<feature type="domain" description="HTH cro/C1-type" evidence="2">
    <location>
        <begin position="36"/>
        <end position="83"/>
    </location>
</feature>
<dbReference type="InterPro" id="IPR001387">
    <property type="entry name" value="Cro/C1-type_HTH"/>
</dbReference>
<dbReference type="RefSeq" id="WP_330436002.1">
    <property type="nucleotide sequence ID" value="NZ_JAZDUF010000008.1"/>
</dbReference>
<dbReference type="InterPro" id="IPR041413">
    <property type="entry name" value="MLTR_LBD"/>
</dbReference>
<dbReference type="CDD" id="cd00093">
    <property type="entry name" value="HTH_XRE"/>
    <property type="match status" value="1"/>
</dbReference>
<dbReference type="Proteomes" id="UP001347146">
    <property type="component" value="Unassembled WGS sequence"/>
</dbReference>
<dbReference type="Gene3D" id="3.30.450.180">
    <property type="match status" value="1"/>
</dbReference>
<organism evidence="3 4">
    <name type="scientific">Gordonia sesuvii</name>
    <dbReference type="NCBI Taxonomy" id="3116777"/>
    <lineage>
        <taxon>Bacteria</taxon>
        <taxon>Bacillati</taxon>
        <taxon>Actinomycetota</taxon>
        <taxon>Actinomycetes</taxon>
        <taxon>Mycobacteriales</taxon>
        <taxon>Gordoniaceae</taxon>
        <taxon>Gordonia</taxon>
    </lineage>
</organism>
<evidence type="ECO:0000256" key="1">
    <source>
        <dbReference type="SAM" id="MobiDB-lite"/>
    </source>
</evidence>
<dbReference type="Pfam" id="PF17765">
    <property type="entry name" value="MLTR_LBD"/>
    <property type="match status" value="1"/>
</dbReference>
<gene>
    <name evidence="3" type="ORF">VZC37_21445</name>
</gene>
<evidence type="ECO:0000259" key="2">
    <source>
        <dbReference type="PROSITE" id="PS50943"/>
    </source>
</evidence>
<proteinExistence type="predicted"/>
<dbReference type="PANTHER" id="PTHR35010:SF2">
    <property type="entry name" value="BLL4672 PROTEIN"/>
    <property type="match status" value="1"/>
</dbReference>
<dbReference type="SMART" id="SM00530">
    <property type="entry name" value="HTH_XRE"/>
    <property type="match status" value="1"/>
</dbReference>
<dbReference type="PANTHER" id="PTHR35010">
    <property type="entry name" value="BLL4672 PROTEIN-RELATED"/>
    <property type="match status" value="1"/>
</dbReference>
<evidence type="ECO:0000313" key="3">
    <source>
        <dbReference type="EMBL" id="MEE3852916.1"/>
    </source>
</evidence>
<sequence length="277" mass="30453">MAIDRAGLAEFLRNRREALQPADVGLPPGARRRTGGLRREEVAMLVGMSTDYYTRLEQRRGPHPSEQMLAALARGLHLSLDERDHLFRLGGQHAPGRTGVGDHVGPGMMRIIDRLSDTPAMVVNSAGDTLLQTAPAVALVGDETHFTGLRRSIAYRWFTESATRQRFPADDHDHHARAHAGRLRAAATREGPSSRAAEVADALLPLSPHFAELWKNHDVSVRLTDQKKRLLHPELGLIEVFCQTLLDPDSTQILLVYTATPGTESHQKLGMLAAVSV</sequence>
<protein>
    <submittedName>
        <fullName evidence="3">Helix-turn-helix transcriptional regulator</fullName>
    </submittedName>
</protein>
<dbReference type="SUPFAM" id="SSF47413">
    <property type="entry name" value="lambda repressor-like DNA-binding domains"/>
    <property type="match status" value="1"/>
</dbReference>
<evidence type="ECO:0000313" key="4">
    <source>
        <dbReference type="Proteomes" id="UP001347146"/>
    </source>
</evidence>
<dbReference type="PROSITE" id="PS50943">
    <property type="entry name" value="HTH_CROC1"/>
    <property type="match status" value="1"/>
</dbReference>
<dbReference type="EMBL" id="JAZDUF010000008">
    <property type="protein sequence ID" value="MEE3852916.1"/>
    <property type="molecule type" value="Genomic_DNA"/>
</dbReference>
<reference evidence="3 4" key="1">
    <citation type="submission" date="2024-01" db="EMBL/GenBank/DDBJ databases">
        <title>Draft genome sequence of Gordonia sp. LSe1-13.</title>
        <authorList>
            <person name="Suphannarot A."/>
            <person name="Mingma R."/>
        </authorList>
    </citation>
    <scope>NUCLEOTIDE SEQUENCE [LARGE SCALE GENOMIC DNA]</scope>
    <source>
        <strain evidence="3 4">LSe1-13</strain>
    </source>
</reference>
<dbReference type="InterPro" id="IPR010982">
    <property type="entry name" value="Lambda_DNA-bd_dom_sf"/>
</dbReference>
<name>A0ABU7MJX5_9ACTN</name>
<dbReference type="Pfam" id="PF13560">
    <property type="entry name" value="HTH_31"/>
    <property type="match status" value="1"/>
</dbReference>
<feature type="region of interest" description="Disordered" evidence="1">
    <location>
        <begin position="171"/>
        <end position="191"/>
    </location>
</feature>
<comment type="caution">
    <text evidence="3">The sequence shown here is derived from an EMBL/GenBank/DDBJ whole genome shotgun (WGS) entry which is preliminary data.</text>
</comment>
<keyword evidence="4" id="KW-1185">Reference proteome</keyword>
<accession>A0ABU7MJX5</accession>